<name>A0A9P4Y8Q9_CRYP1</name>
<dbReference type="RefSeq" id="XP_040779378.1">
    <property type="nucleotide sequence ID" value="XM_040925439.1"/>
</dbReference>
<dbReference type="GeneID" id="63842568"/>
<dbReference type="AlphaFoldDB" id="A0A9P4Y8Q9"/>
<gene>
    <name evidence="1" type="ORF">M406DRAFT_71430</name>
</gene>
<comment type="caution">
    <text evidence="1">The sequence shown here is derived from an EMBL/GenBank/DDBJ whole genome shotgun (WGS) entry which is preliminary data.</text>
</comment>
<sequence length="183" mass="20344">MSGQPLRVMEFKKDMNCPAVCPETHGENGEFLRPPTPSTEPAVIKMVIIRLIPIDEVGAPDANPENLPDVTDLYPYFGPNFRVLLESESDFIMPNENGTDQMAQTQIMDNGHSDNIRNIADLNLMLEDFKMTEGLGDTGGHNTQDISNLNLQLTDFNMAEEAEARFHSSDALDDDNFNASLLQ</sequence>
<evidence type="ECO:0000313" key="2">
    <source>
        <dbReference type="Proteomes" id="UP000803844"/>
    </source>
</evidence>
<dbReference type="Proteomes" id="UP000803844">
    <property type="component" value="Unassembled WGS sequence"/>
</dbReference>
<dbReference type="EMBL" id="MU032345">
    <property type="protein sequence ID" value="KAF3768417.1"/>
    <property type="molecule type" value="Genomic_DNA"/>
</dbReference>
<accession>A0A9P4Y8Q9</accession>
<keyword evidence="2" id="KW-1185">Reference proteome</keyword>
<proteinExistence type="predicted"/>
<evidence type="ECO:0000313" key="1">
    <source>
        <dbReference type="EMBL" id="KAF3768417.1"/>
    </source>
</evidence>
<protein>
    <submittedName>
        <fullName evidence="1">Uncharacterized protein</fullName>
    </submittedName>
</protein>
<organism evidence="1 2">
    <name type="scientific">Cryphonectria parasitica (strain ATCC 38755 / EP155)</name>
    <dbReference type="NCBI Taxonomy" id="660469"/>
    <lineage>
        <taxon>Eukaryota</taxon>
        <taxon>Fungi</taxon>
        <taxon>Dikarya</taxon>
        <taxon>Ascomycota</taxon>
        <taxon>Pezizomycotina</taxon>
        <taxon>Sordariomycetes</taxon>
        <taxon>Sordariomycetidae</taxon>
        <taxon>Diaporthales</taxon>
        <taxon>Cryphonectriaceae</taxon>
        <taxon>Cryphonectria-Endothia species complex</taxon>
        <taxon>Cryphonectria</taxon>
    </lineage>
</organism>
<reference evidence="1" key="1">
    <citation type="journal article" date="2020" name="Phytopathology">
        <title>Genome sequence of the chestnut blight fungus Cryphonectria parasitica EP155: A fundamental resource for an archetypical invasive plant pathogen.</title>
        <authorList>
            <person name="Crouch J.A."/>
            <person name="Dawe A."/>
            <person name="Aerts A."/>
            <person name="Barry K."/>
            <person name="Churchill A.C.L."/>
            <person name="Grimwood J."/>
            <person name="Hillman B."/>
            <person name="Milgroom M.G."/>
            <person name="Pangilinan J."/>
            <person name="Smith M."/>
            <person name="Salamov A."/>
            <person name="Schmutz J."/>
            <person name="Yadav J."/>
            <person name="Grigoriev I.V."/>
            <person name="Nuss D."/>
        </authorList>
    </citation>
    <scope>NUCLEOTIDE SEQUENCE</scope>
    <source>
        <strain evidence="1">EP155</strain>
    </source>
</reference>